<evidence type="ECO:0000313" key="2">
    <source>
        <dbReference type="Proteomes" id="UP001377830"/>
    </source>
</evidence>
<sequence>MTTQKAFQGSDSLKQALLERLQAHQAAGHLIEELGVWDGTQGSPSGCTVQGDIELYQTQVGISKALVWLYDWLFMTGDPTDRDDFVLDWLRSIEPGSDLHPVETSFVLWLLTDDEYGAGAFGAGAEIDTLLQTLAELHKRLAAGETPPEQQWRDFRENAVAATDRAEDDRNRALCSLIEVLAWPAGSSFTALTDGLDAWIWAHDIQFTQSEGWNEECDKRLEAIEQAAEEQSKIGDNTYDNGVYDKRYAQMLADAPDLSRIISLREQYLKQLAQAIRRQLLDLLSQAAV</sequence>
<dbReference type="Proteomes" id="UP001377830">
    <property type="component" value="Chromosome"/>
</dbReference>
<name>A0AAN0KA60_9GAMM</name>
<dbReference type="KEGG" id="parl:PEC302110_03270"/>
<evidence type="ECO:0000313" key="1">
    <source>
        <dbReference type="EMBL" id="BES83230.1"/>
    </source>
</evidence>
<proteinExistence type="predicted"/>
<protein>
    <submittedName>
        <fullName evidence="1">Uncharacterized protein</fullName>
    </submittedName>
</protein>
<dbReference type="AlphaFoldDB" id="A0AAN0KA60"/>
<organism evidence="1 2">
    <name type="scientific">Pectobacterium araliae</name>
    <dbReference type="NCBI Taxonomy" id="3073862"/>
    <lineage>
        <taxon>Bacteria</taxon>
        <taxon>Pseudomonadati</taxon>
        <taxon>Pseudomonadota</taxon>
        <taxon>Gammaproteobacteria</taxon>
        <taxon>Enterobacterales</taxon>
        <taxon>Pectobacteriaceae</taxon>
        <taxon>Pectobacterium</taxon>
    </lineage>
</organism>
<gene>
    <name evidence="1" type="ORF">PEC302110_03270</name>
</gene>
<dbReference type="RefSeq" id="WP_261846697.1">
    <property type="nucleotide sequence ID" value="NZ_AP028908.1"/>
</dbReference>
<keyword evidence="2" id="KW-1185">Reference proteome</keyword>
<reference evidence="2" key="1">
    <citation type="journal article" date="2024" name="Int. J. Syst. Evol. Microbiol.">
        <title>Pectobacterium araliae sp. nov., a pathogen causing bacterial soft rot of Japanese angelica tree in Japan.</title>
        <authorList>
            <person name="Sawada H."/>
            <person name="Someya N."/>
            <person name="Morohoshi T."/>
            <person name="Ono M."/>
            <person name="Satou M."/>
        </authorList>
    </citation>
    <scope>NUCLEOTIDE SEQUENCE [LARGE SCALE GENOMIC DNA]</scope>
    <source>
        <strain evidence="2">MAFF 302110</strain>
    </source>
</reference>
<accession>A0AAN0KA60</accession>
<dbReference type="EMBL" id="AP028908">
    <property type="protein sequence ID" value="BES83230.1"/>
    <property type="molecule type" value="Genomic_DNA"/>
</dbReference>